<evidence type="ECO:0000259" key="9">
    <source>
        <dbReference type="SMART" id="SM00662"/>
    </source>
</evidence>
<protein>
    <recommendedName>
        <fullName evidence="7">DNA-directed RNA polymerase II subunit RPB3</fullName>
    </recommendedName>
</protein>
<keyword evidence="11" id="KW-1185">Reference proteome</keyword>
<dbReference type="GO" id="GO:0003677">
    <property type="term" value="F:DNA binding"/>
    <property type="evidence" value="ECO:0007669"/>
    <property type="project" value="InterPro"/>
</dbReference>
<feature type="compositionally biased region" description="Gly residues" evidence="8">
    <location>
        <begin position="306"/>
        <end position="329"/>
    </location>
</feature>
<feature type="region of interest" description="Disordered" evidence="8">
    <location>
        <begin position="275"/>
        <end position="345"/>
    </location>
</feature>
<dbReference type="SUPFAM" id="SSF55257">
    <property type="entry name" value="RBP11-like subunits of RNA polymerase"/>
    <property type="match status" value="1"/>
</dbReference>
<feature type="domain" description="DNA-directed RNA polymerase RpoA/D/Rpb3-type" evidence="9">
    <location>
        <begin position="26"/>
        <end position="270"/>
    </location>
</feature>
<evidence type="ECO:0000313" key="10">
    <source>
        <dbReference type="EMBL" id="KAH6656301.1"/>
    </source>
</evidence>
<dbReference type="CDD" id="cd07031">
    <property type="entry name" value="RNAP_II_RPB3"/>
    <property type="match status" value="1"/>
</dbReference>
<organism evidence="10 11">
    <name type="scientific">Truncatella angustata</name>
    <dbReference type="NCBI Taxonomy" id="152316"/>
    <lineage>
        <taxon>Eukaryota</taxon>
        <taxon>Fungi</taxon>
        <taxon>Dikarya</taxon>
        <taxon>Ascomycota</taxon>
        <taxon>Pezizomycotina</taxon>
        <taxon>Sordariomycetes</taxon>
        <taxon>Xylariomycetidae</taxon>
        <taxon>Amphisphaeriales</taxon>
        <taxon>Sporocadaceae</taxon>
        <taxon>Truncatella</taxon>
    </lineage>
</organism>
<dbReference type="GeneID" id="70128290"/>
<dbReference type="RefSeq" id="XP_045960535.1">
    <property type="nucleotide sequence ID" value="XM_046099398.1"/>
</dbReference>
<dbReference type="InterPro" id="IPR036603">
    <property type="entry name" value="RBP11-like"/>
</dbReference>
<dbReference type="InterPro" id="IPR001514">
    <property type="entry name" value="DNA-dir_RNA_pol_30-40kDasu_CS"/>
</dbReference>
<keyword evidence="5" id="KW-0539">Nucleus</keyword>
<dbReference type="Pfam" id="PF01193">
    <property type="entry name" value="RNA_pol_L"/>
    <property type="match status" value="1"/>
</dbReference>
<evidence type="ECO:0000256" key="5">
    <source>
        <dbReference type="ARBA" id="ARBA00023242"/>
    </source>
</evidence>
<dbReference type="EMBL" id="JAGPXC010000002">
    <property type="protein sequence ID" value="KAH6656301.1"/>
    <property type="molecule type" value="Genomic_DNA"/>
</dbReference>
<comment type="subunit">
    <text evidence="2">Component of the RNA polymerase II (Pol II) complex consisting of 12 subunits.</text>
</comment>
<dbReference type="Gene3D" id="3.30.1360.10">
    <property type="entry name" value="RNA polymerase, RBP11-like subunit"/>
    <property type="match status" value="1"/>
</dbReference>
<name>A0A9P9A0P3_9PEZI</name>
<dbReference type="NCBIfam" id="NF001988">
    <property type="entry name" value="PRK00783.1"/>
    <property type="match status" value="1"/>
</dbReference>
<dbReference type="Proteomes" id="UP000758603">
    <property type="component" value="Unassembled WGS sequence"/>
</dbReference>
<dbReference type="GO" id="GO:0003899">
    <property type="term" value="F:DNA-directed RNA polymerase activity"/>
    <property type="evidence" value="ECO:0007669"/>
    <property type="project" value="InterPro"/>
</dbReference>
<sequence>MDYDAMDMDNEALGPAVKISEADQAHVNFELSNVDLSFANSLRRIIMAEVPTVAIDLVDFHVNTSVLADEFIAHRLGLIPLDSRDIKEMIMPRDCECDGHCEKCSVVLTLHAKCTGDDIMKVHANQFIVSPDRVNQTVGNPVITDADGAGPLLCKLRKGQELHVQCIARKGIAKEHAKWMATSAVGMEYDPHNKLHHLDLWYETDAAAEWPKSKYADWEDPPQEGEAFDYDAVPNRFYFEIEAAGNIDPDGIIKEGIQGLQEKLALIMKGLGENDMDGQYDGPQSPGADMGGQPPWQDNGYTTPYGNGGNQSAWGGGGQTSYGGGGGQTAYGTTPYGNSGGSGWS</sequence>
<dbReference type="GO" id="GO:0046983">
    <property type="term" value="F:protein dimerization activity"/>
    <property type="evidence" value="ECO:0007669"/>
    <property type="project" value="InterPro"/>
</dbReference>
<dbReference type="HAMAP" id="MF_00320">
    <property type="entry name" value="RNApol_arch_Rpo3"/>
    <property type="match status" value="1"/>
</dbReference>
<evidence type="ECO:0000256" key="7">
    <source>
        <dbReference type="ARBA" id="ARBA00072506"/>
    </source>
</evidence>
<dbReference type="GO" id="GO:0005665">
    <property type="term" value="C:RNA polymerase II, core complex"/>
    <property type="evidence" value="ECO:0007669"/>
    <property type="project" value="TreeGrafter"/>
</dbReference>
<evidence type="ECO:0000256" key="8">
    <source>
        <dbReference type="SAM" id="MobiDB-lite"/>
    </source>
</evidence>
<keyword evidence="4" id="KW-0804">Transcription</keyword>
<dbReference type="Gene3D" id="2.170.120.12">
    <property type="entry name" value="DNA-directed RNA polymerase, insert domain"/>
    <property type="match status" value="1"/>
</dbReference>
<comment type="caution">
    <text evidence="10">The sequence shown here is derived from an EMBL/GenBank/DDBJ whole genome shotgun (WGS) entry which is preliminary data.</text>
</comment>
<evidence type="ECO:0000256" key="6">
    <source>
        <dbReference type="ARBA" id="ARBA00025804"/>
    </source>
</evidence>
<dbReference type="InterPro" id="IPR050518">
    <property type="entry name" value="Rpo3/RPB3_RNA_Pol_subunit"/>
</dbReference>
<reference evidence="10" key="1">
    <citation type="journal article" date="2021" name="Nat. Commun.">
        <title>Genetic determinants of endophytism in the Arabidopsis root mycobiome.</title>
        <authorList>
            <person name="Mesny F."/>
            <person name="Miyauchi S."/>
            <person name="Thiergart T."/>
            <person name="Pickel B."/>
            <person name="Atanasova L."/>
            <person name="Karlsson M."/>
            <person name="Huettel B."/>
            <person name="Barry K.W."/>
            <person name="Haridas S."/>
            <person name="Chen C."/>
            <person name="Bauer D."/>
            <person name="Andreopoulos W."/>
            <person name="Pangilinan J."/>
            <person name="LaButti K."/>
            <person name="Riley R."/>
            <person name="Lipzen A."/>
            <person name="Clum A."/>
            <person name="Drula E."/>
            <person name="Henrissat B."/>
            <person name="Kohler A."/>
            <person name="Grigoriev I.V."/>
            <person name="Martin F.M."/>
            <person name="Hacquard S."/>
        </authorList>
    </citation>
    <scope>NUCLEOTIDE SEQUENCE</scope>
    <source>
        <strain evidence="10">MPI-SDFR-AT-0073</strain>
    </source>
</reference>
<gene>
    <name evidence="10" type="ORF">BKA67DRAFT_531579</name>
</gene>
<evidence type="ECO:0000256" key="4">
    <source>
        <dbReference type="ARBA" id="ARBA00023163"/>
    </source>
</evidence>
<dbReference type="FunFam" id="2.170.120.12:FF:000002">
    <property type="entry name" value="DNA-directed RNA polymerase II subunit RPB3"/>
    <property type="match status" value="1"/>
</dbReference>
<accession>A0A9P9A0P3</accession>
<dbReference type="OrthoDB" id="270173at2759"/>
<dbReference type="SMART" id="SM00662">
    <property type="entry name" value="RPOLD"/>
    <property type="match status" value="1"/>
</dbReference>
<dbReference type="AlphaFoldDB" id="A0A9P9A0P3"/>
<dbReference type="SUPFAM" id="SSF56553">
    <property type="entry name" value="Insert subdomain of RNA polymerase alpha subunit"/>
    <property type="match status" value="1"/>
</dbReference>
<evidence type="ECO:0000256" key="1">
    <source>
        <dbReference type="ARBA" id="ARBA00004123"/>
    </source>
</evidence>
<dbReference type="PANTHER" id="PTHR11800:SF2">
    <property type="entry name" value="DNA-DIRECTED RNA POLYMERASE II SUBUNIT RPB3"/>
    <property type="match status" value="1"/>
</dbReference>
<keyword evidence="3" id="KW-0240">DNA-directed RNA polymerase</keyword>
<dbReference type="InterPro" id="IPR022842">
    <property type="entry name" value="RNAP_Rpo3/Rpb3/RPAC1"/>
</dbReference>
<comment type="similarity">
    <text evidence="6">Belongs to the archaeal Rpo3/eukaryotic RPB3 RNA polymerase subunit family.</text>
</comment>
<evidence type="ECO:0000313" key="11">
    <source>
        <dbReference type="Proteomes" id="UP000758603"/>
    </source>
</evidence>
<dbReference type="PROSITE" id="PS00446">
    <property type="entry name" value="RNA_POL_D_30KD"/>
    <property type="match status" value="1"/>
</dbReference>
<evidence type="ECO:0000256" key="2">
    <source>
        <dbReference type="ARBA" id="ARBA00011730"/>
    </source>
</evidence>
<dbReference type="Pfam" id="PF01000">
    <property type="entry name" value="RNA_pol_A_bac"/>
    <property type="match status" value="1"/>
</dbReference>
<dbReference type="InterPro" id="IPR036643">
    <property type="entry name" value="RNApol_insert_sf"/>
</dbReference>
<comment type="subcellular location">
    <subcellularLocation>
        <location evidence="1">Nucleus</location>
    </subcellularLocation>
</comment>
<dbReference type="GO" id="GO:0006366">
    <property type="term" value="P:transcription by RNA polymerase II"/>
    <property type="evidence" value="ECO:0007669"/>
    <property type="project" value="TreeGrafter"/>
</dbReference>
<dbReference type="PANTHER" id="PTHR11800">
    <property type="entry name" value="DNA-DIRECTED RNA POLYMERASE"/>
    <property type="match status" value="1"/>
</dbReference>
<evidence type="ECO:0000256" key="3">
    <source>
        <dbReference type="ARBA" id="ARBA00022478"/>
    </source>
</evidence>
<dbReference type="InterPro" id="IPR011262">
    <property type="entry name" value="DNA-dir_RNA_pol_insert"/>
</dbReference>
<dbReference type="InterPro" id="IPR011263">
    <property type="entry name" value="DNA-dir_RNA_pol_RpoA/D/Rpb3"/>
</dbReference>
<proteinExistence type="inferred from homology"/>